<reference evidence="3" key="1">
    <citation type="submission" date="2017-01" db="EMBL/GenBank/DDBJ databases">
        <title>Comparative genomics of anhydrobiosis in the tardigrade Hypsibius dujardini.</title>
        <authorList>
            <person name="Yoshida Y."/>
            <person name="Koutsovoulos G."/>
            <person name="Laetsch D."/>
            <person name="Stevens L."/>
            <person name="Kumar S."/>
            <person name="Horikawa D."/>
            <person name="Ishino K."/>
            <person name="Komine S."/>
            <person name="Tomita M."/>
            <person name="Blaxter M."/>
            <person name="Arakawa K."/>
        </authorList>
    </citation>
    <scope>NUCLEOTIDE SEQUENCE [LARGE SCALE GENOMIC DNA]</scope>
    <source>
        <strain evidence="3">Z151</strain>
    </source>
</reference>
<proteinExistence type="predicted"/>
<protein>
    <submittedName>
        <fullName evidence="2">Uncharacterized protein</fullName>
    </submittedName>
</protein>
<name>A0A9X6NAM8_HYPEX</name>
<evidence type="ECO:0000313" key="2">
    <source>
        <dbReference type="EMBL" id="OWA50807.1"/>
    </source>
</evidence>
<keyword evidence="3" id="KW-1185">Reference proteome</keyword>
<keyword evidence="1" id="KW-1133">Transmembrane helix</keyword>
<dbReference type="EMBL" id="MTYJ01000204">
    <property type="protein sequence ID" value="OWA50807.1"/>
    <property type="molecule type" value="Genomic_DNA"/>
</dbReference>
<keyword evidence="1" id="KW-0472">Membrane</keyword>
<organism evidence="2 3">
    <name type="scientific">Hypsibius exemplaris</name>
    <name type="common">Freshwater tardigrade</name>
    <dbReference type="NCBI Taxonomy" id="2072580"/>
    <lineage>
        <taxon>Eukaryota</taxon>
        <taxon>Metazoa</taxon>
        <taxon>Ecdysozoa</taxon>
        <taxon>Tardigrada</taxon>
        <taxon>Eutardigrada</taxon>
        <taxon>Parachela</taxon>
        <taxon>Hypsibioidea</taxon>
        <taxon>Hypsibiidae</taxon>
        <taxon>Hypsibius</taxon>
    </lineage>
</organism>
<evidence type="ECO:0000313" key="3">
    <source>
        <dbReference type="Proteomes" id="UP000192578"/>
    </source>
</evidence>
<accession>A0A9X6NAM8</accession>
<gene>
    <name evidence="2" type="ORF">BV898_15314</name>
</gene>
<dbReference type="Proteomes" id="UP000192578">
    <property type="component" value="Unassembled WGS sequence"/>
</dbReference>
<comment type="caution">
    <text evidence="2">The sequence shown here is derived from an EMBL/GenBank/DDBJ whole genome shotgun (WGS) entry which is preliminary data.</text>
</comment>
<evidence type="ECO:0000256" key="1">
    <source>
        <dbReference type="SAM" id="Phobius"/>
    </source>
</evidence>
<feature type="transmembrane region" description="Helical" evidence="1">
    <location>
        <begin position="40"/>
        <end position="62"/>
    </location>
</feature>
<sequence length="256" mass="27424">MSPIENGTVLSFRIGAATFAAEDSIANNVIQKTGRRKSSAIAVAVVIMIILIIVAVTLGVVLSQPDKKEPTAQNALDDLISEQAGFPNGTLVIAADSFSPGASSLSPRNLTDDLLQGWGISTDVSSMVAETGRLNFFYVWMPASVNRKTRSTEGSDVGNIGIRFGDAKSVNVVLDHAQQVLISNHYSYFSNSLYYQSNKLVNYPTYVLDLTSTLALATQALSGLRLLKTLADSSAVYELQIRMPESMCSTTGTGNF</sequence>
<dbReference type="AlphaFoldDB" id="A0A9X6NAM8"/>
<keyword evidence="1" id="KW-0812">Transmembrane</keyword>